<dbReference type="Proteomes" id="UP001159363">
    <property type="component" value="Chromosome 5"/>
</dbReference>
<dbReference type="EMBL" id="JARBHB010000006">
    <property type="protein sequence ID" value="KAJ8880123.1"/>
    <property type="molecule type" value="Genomic_DNA"/>
</dbReference>
<protein>
    <submittedName>
        <fullName evidence="1">Uncharacterized protein</fullName>
    </submittedName>
</protein>
<accession>A0ABQ9H775</accession>
<proteinExistence type="predicted"/>
<evidence type="ECO:0000313" key="2">
    <source>
        <dbReference type="Proteomes" id="UP001159363"/>
    </source>
</evidence>
<organism evidence="1 2">
    <name type="scientific">Dryococelus australis</name>
    <dbReference type="NCBI Taxonomy" id="614101"/>
    <lineage>
        <taxon>Eukaryota</taxon>
        <taxon>Metazoa</taxon>
        <taxon>Ecdysozoa</taxon>
        <taxon>Arthropoda</taxon>
        <taxon>Hexapoda</taxon>
        <taxon>Insecta</taxon>
        <taxon>Pterygota</taxon>
        <taxon>Neoptera</taxon>
        <taxon>Polyneoptera</taxon>
        <taxon>Phasmatodea</taxon>
        <taxon>Verophasmatodea</taxon>
        <taxon>Anareolatae</taxon>
        <taxon>Phasmatidae</taxon>
        <taxon>Eurycanthinae</taxon>
        <taxon>Dryococelus</taxon>
    </lineage>
</organism>
<sequence length="48" mass="5517">MPWTAGQWAFTVKSFPSMRLNMHFAHTSSLPLALLFWVKKSLSCGYQI</sequence>
<comment type="caution">
    <text evidence="1">The sequence shown here is derived from an EMBL/GenBank/DDBJ whole genome shotgun (WGS) entry which is preliminary data.</text>
</comment>
<keyword evidence="2" id="KW-1185">Reference proteome</keyword>
<reference evidence="1 2" key="1">
    <citation type="submission" date="2023-02" db="EMBL/GenBank/DDBJ databases">
        <title>LHISI_Scaffold_Assembly.</title>
        <authorList>
            <person name="Stuart O.P."/>
            <person name="Cleave R."/>
            <person name="Magrath M.J.L."/>
            <person name="Mikheyev A.S."/>
        </authorList>
    </citation>
    <scope>NUCLEOTIDE SEQUENCE [LARGE SCALE GENOMIC DNA]</scope>
    <source>
        <strain evidence="1">Daus_M_001</strain>
        <tissue evidence="1">Leg muscle</tissue>
    </source>
</reference>
<gene>
    <name evidence="1" type="ORF">PR048_016586</name>
</gene>
<evidence type="ECO:0000313" key="1">
    <source>
        <dbReference type="EMBL" id="KAJ8880123.1"/>
    </source>
</evidence>
<name>A0ABQ9H775_9NEOP</name>